<protein>
    <submittedName>
        <fullName evidence="2">Uncharacterized protein</fullName>
    </submittedName>
</protein>
<reference evidence="2" key="1">
    <citation type="submission" date="2020-11" db="EMBL/GenBank/DDBJ databases">
        <title>Isolation and identification of active actinomycetes.</title>
        <authorList>
            <person name="Sun X."/>
        </authorList>
    </citation>
    <scope>NUCLEOTIDE SEQUENCE</scope>
    <source>
        <strain evidence="2">NEAU-A11</strain>
    </source>
</reference>
<dbReference type="AlphaFoldDB" id="A0A931G8J3"/>
<sequence>MYHRALFGVEQMGRAASSEGVQIDRGPGRGRRTDRDDAQRAVLRRLRLR</sequence>
<comment type="caution">
    <text evidence="2">The sequence shown here is derived from an EMBL/GenBank/DDBJ whole genome shotgun (WGS) entry which is preliminary data.</text>
</comment>
<gene>
    <name evidence="2" type="ORF">I4J89_48740</name>
</gene>
<keyword evidence="3" id="KW-1185">Reference proteome</keyword>
<proteinExistence type="predicted"/>
<evidence type="ECO:0000256" key="1">
    <source>
        <dbReference type="SAM" id="MobiDB-lite"/>
    </source>
</evidence>
<dbReference type="RefSeq" id="WP_196421048.1">
    <property type="nucleotide sequence ID" value="NZ_JADQTO010000068.1"/>
</dbReference>
<evidence type="ECO:0000313" key="2">
    <source>
        <dbReference type="EMBL" id="MBG0569309.1"/>
    </source>
</evidence>
<feature type="region of interest" description="Disordered" evidence="1">
    <location>
        <begin position="13"/>
        <end position="40"/>
    </location>
</feature>
<accession>A0A931G8J3</accession>
<dbReference type="Proteomes" id="UP000598146">
    <property type="component" value="Unassembled WGS sequence"/>
</dbReference>
<organism evidence="2 3">
    <name type="scientific">Actinoplanes aureus</name>
    <dbReference type="NCBI Taxonomy" id="2792083"/>
    <lineage>
        <taxon>Bacteria</taxon>
        <taxon>Bacillati</taxon>
        <taxon>Actinomycetota</taxon>
        <taxon>Actinomycetes</taxon>
        <taxon>Micromonosporales</taxon>
        <taxon>Micromonosporaceae</taxon>
        <taxon>Actinoplanes</taxon>
    </lineage>
</organism>
<evidence type="ECO:0000313" key="3">
    <source>
        <dbReference type="Proteomes" id="UP000598146"/>
    </source>
</evidence>
<dbReference type="EMBL" id="JADQTO010000068">
    <property type="protein sequence ID" value="MBG0569309.1"/>
    <property type="molecule type" value="Genomic_DNA"/>
</dbReference>
<name>A0A931G8J3_9ACTN</name>